<dbReference type="Gene3D" id="3.40.50.620">
    <property type="entry name" value="HUPs"/>
    <property type="match status" value="1"/>
</dbReference>
<dbReference type="SUPFAM" id="SSF52402">
    <property type="entry name" value="Adenine nucleotide alpha hydrolases-like"/>
    <property type="match status" value="1"/>
</dbReference>
<dbReference type="EMBL" id="AP012057">
    <property type="protein sequence ID" value="BAN03515.1"/>
    <property type="molecule type" value="Genomic_DNA"/>
</dbReference>
<proteinExistence type="inferred from homology"/>
<comment type="similarity">
    <text evidence="1">Belongs to the universal stress protein A family.</text>
</comment>
<accession>A0A6C7EEP1</accession>
<dbReference type="InterPro" id="IPR014729">
    <property type="entry name" value="Rossmann-like_a/b/a_fold"/>
</dbReference>
<dbReference type="PRINTS" id="PR01438">
    <property type="entry name" value="UNVRSLSTRESS"/>
</dbReference>
<feature type="domain" description="UspA" evidence="2">
    <location>
        <begin position="14"/>
        <end position="148"/>
    </location>
</feature>
<evidence type="ECO:0000259" key="2">
    <source>
        <dbReference type="Pfam" id="PF00582"/>
    </source>
</evidence>
<reference evidence="3 4" key="1">
    <citation type="journal article" date="2013" name="Int. J. Syst. Evol. Microbiol.">
        <title>Ilumatobacter nonamiense sp. nov. and Ilumatobacter coccineum sp. nov., isolated from seashore sand.</title>
        <authorList>
            <person name="Matsumoto A."/>
            <person name="Kasai H."/>
            <person name="Matsuo Y."/>
            <person name="Shizuri Y."/>
            <person name="Ichikawa N."/>
            <person name="Fujita N."/>
            <person name="Omura S."/>
            <person name="Takahashi Y."/>
        </authorList>
    </citation>
    <scope>NUCLEOTIDE SEQUENCE [LARGE SCALE GENOMIC DNA]</scope>
    <source>
        <strain evidence="4">NBRC 103263 / KCTC 29153 / YM16-304</strain>
    </source>
</reference>
<dbReference type="Pfam" id="PF00582">
    <property type="entry name" value="Usp"/>
    <property type="match status" value="1"/>
</dbReference>
<dbReference type="KEGG" id="aym:YM304_32010"/>
<gene>
    <name evidence="3" type="ORF">YM304_32010</name>
</gene>
<name>A0A6C7EEP1_ILUCY</name>
<evidence type="ECO:0000313" key="3">
    <source>
        <dbReference type="EMBL" id="BAN03515.1"/>
    </source>
</evidence>
<keyword evidence="4" id="KW-1185">Reference proteome</keyword>
<dbReference type="AlphaFoldDB" id="A0A6C7EEP1"/>
<dbReference type="PANTHER" id="PTHR46268">
    <property type="entry name" value="STRESS RESPONSE PROTEIN NHAX"/>
    <property type="match status" value="1"/>
</dbReference>
<evidence type="ECO:0000313" key="4">
    <source>
        <dbReference type="Proteomes" id="UP000011863"/>
    </source>
</evidence>
<dbReference type="PANTHER" id="PTHR46268:SF6">
    <property type="entry name" value="UNIVERSAL STRESS PROTEIN UP12"/>
    <property type="match status" value="1"/>
</dbReference>
<organism evidence="3 4">
    <name type="scientific">Ilumatobacter coccineus (strain NBRC 103263 / KCTC 29153 / YM16-304)</name>
    <dbReference type="NCBI Taxonomy" id="1313172"/>
    <lineage>
        <taxon>Bacteria</taxon>
        <taxon>Bacillati</taxon>
        <taxon>Actinomycetota</taxon>
        <taxon>Acidimicrobiia</taxon>
        <taxon>Acidimicrobiales</taxon>
        <taxon>Ilumatobacteraceae</taxon>
        <taxon>Ilumatobacter</taxon>
    </lineage>
</organism>
<dbReference type="InterPro" id="IPR006015">
    <property type="entry name" value="Universal_stress_UspA"/>
</dbReference>
<dbReference type="InterPro" id="IPR006016">
    <property type="entry name" value="UspA"/>
</dbReference>
<dbReference type="CDD" id="cd00293">
    <property type="entry name" value="USP-like"/>
    <property type="match status" value="1"/>
</dbReference>
<protein>
    <recommendedName>
        <fullName evidence="2">UspA domain-containing protein</fullName>
    </recommendedName>
</protein>
<dbReference type="Proteomes" id="UP000011863">
    <property type="component" value="Chromosome"/>
</dbReference>
<sequence length="170" mass="18280">MSDLEQHVPSTTGPVIVGVDGSPEAERGMRFAADLAERLDVELVVIHAYGLIGSFGDWRDGPEERERQVRAAMADDWCAPLSQRTGLTWRWECVQGAAVEGLLRAADDIDAAFIVVGSHGAGHSVSPFLGSTSQDILRHSHRPVVVIPPADDHEHRRGGAAAMRDVVADA</sequence>
<dbReference type="RefSeq" id="WP_015442762.1">
    <property type="nucleotide sequence ID" value="NC_020520.1"/>
</dbReference>
<evidence type="ECO:0000256" key="1">
    <source>
        <dbReference type="ARBA" id="ARBA00008791"/>
    </source>
</evidence>